<dbReference type="NCBIfam" id="TIGR01730">
    <property type="entry name" value="RND_mfp"/>
    <property type="match status" value="1"/>
</dbReference>
<name>C6XNS9_HIRBI</name>
<comment type="similarity">
    <text evidence="1">Belongs to the membrane fusion protein (MFP) (TC 8.A.1) family.</text>
</comment>
<sequence length="354" mass="38573">MRLLLPLWVGLVLAACVSGCSDKNEPVAKKIVRPAKLEVVESSSDQREFSFPAIVEATQTAQLTFQIGGQISELKVLESQEVERGEIIARLDQRDVRNNLSQAKAQYENAEAEFARAERLFDQDAISKSILDSRRTQRDVAKAALDTAEKALSDTVMKAPFSGHISKVWGEQYQNVQAKEPIVSIQSEAVEVVFNLPSTIMARRPQLKILDTYVILDAQPEVKIPAVFKEASGQVDASSQTYEVRATFIAPDNLVTLPGMTATIFSSISVNGASDVVGKGIAVPLSSILAEGDARYVWVVDAETNTISKRKVELASEAGVYIAVTDGLEGGETIITAGVSFFHEGMTVREWKPE</sequence>
<dbReference type="Gene3D" id="2.40.420.20">
    <property type="match status" value="1"/>
</dbReference>
<dbReference type="Gene3D" id="2.40.30.170">
    <property type="match status" value="1"/>
</dbReference>
<feature type="domain" description="Multidrug resistance protein MdtA-like C-terminal permuted SH3" evidence="3">
    <location>
        <begin position="291"/>
        <end position="339"/>
    </location>
</feature>
<reference evidence="5" key="1">
    <citation type="journal article" date="2011" name="J. Bacteriol.">
        <title>Genome sequences of eight morphologically diverse alphaproteobacteria.</title>
        <authorList>
            <consortium name="US DOE Joint Genome Institute"/>
            <person name="Brown P.J."/>
            <person name="Kysela D.T."/>
            <person name="Buechlein A."/>
            <person name="Hemmerich C."/>
            <person name="Brun Y.V."/>
        </authorList>
    </citation>
    <scope>NUCLEOTIDE SEQUENCE [LARGE SCALE GENOMIC DNA]</scope>
    <source>
        <strain evidence="5">ATCC 49814 / DSM 5838 / IFAM 1418</strain>
    </source>
</reference>
<accession>C6XNS9</accession>
<dbReference type="InterPro" id="IPR058627">
    <property type="entry name" value="MdtA-like_C"/>
</dbReference>
<gene>
    <name evidence="4" type="ordered locus">Hbal_0630</name>
</gene>
<dbReference type="GO" id="GO:1990281">
    <property type="term" value="C:efflux pump complex"/>
    <property type="evidence" value="ECO:0007669"/>
    <property type="project" value="TreeGrafter"/>
</dbReference>
<dbReference type="Pfam" id="PF25967">
    <property type="entry name" value="RND-MFP_C"/>
    <property type="match status" value="1"/>
</dbReference>
<dbReference type="GO" id="GO:0015562">
    <property type="term" value="F:efflux transmembrane transporter activity"/>
    <property type="evidence" value="ECO:0007669"/>
    <property type="project" value="TreeGrafter"/>
</dbReference>
<evidence type="ECO:0000256" key="2">
    <source>
        <dbReference type="SAM" id="Coils"/>
    </source>
</evidence>
<evidence type="ECO:0000259" key="3">
    <source>
        <dbReference type="Pfam" id="PF25967"/>
    </source>
</evidence>
<dbReference type="SUPFAM" id="SSF111369">
    <property type="entry name" value="HlyD-like secretion proteins"/>
    <property type="match status" value="1"/>
</dbReference>
<organism evidence="4 5">
    <name type="scientific">Hirschia baltica (strain ATCC 49814 / DSM 5838 / IFAM 1418)</name>
    <dbReference type="NCBI Taxonomy" id="582402"/>
    <lineage>
        <taxon>Bacteria</taxon>
        <taxon>Pseudomonadati</taxon>
        <taxon>Pseudomonadota</taxon>
        <taxon>Alphaproteobacteria</taxon>
        <taxon>Hyphomonadales</taxon>
        <taxon>Hyphomonadaceae</taxon>
        <taxon>Hirschia</taxon>
    </lineage>
</organism>
<dbReference type="STRING" id="582402.Hbal_0630"/>
<dbReference type="RefSeq" id="WP_015826482.1">
    <property type="nucleotide sequence ID" value="NC_012982.1"/>
</dbReference>
<dbReference type="AlphaFoldDB" id="C6XNS9"/>
<feature type="coiled-coil region" evidence="2">
    <location>
        <begin position="93"/>
        <end position="120"/>
    </location>
</feature>
<dbReference type="PROSITE" id="PS51257">
    <property type="entry name" value="PROKAR_LIPOPROTEIN"/>
    <property type="match status" value="1"/>
</dbReference>
<proteinExistence type="inferred from homology"/>
<dbReference type="OrthoDB" id="9813967at2"/>
<dbReference type="PANTHER" id="PTHR30469:SF20">
    <property type="entry name" value="EFFLUX RND TRANSPORTER PERIPLASMIC ADAPTOR SUBUNIT"/>
    <property type="match status" value="1"/>
</dbReference>
<keyword evidence="5" id="KW-1185">Reference proteome</keyword>
<dbReference type="InterPro" id="IPR006143">
    <property type="entry name" value="RND_pump_MFP"/>
</dbReference>
<evidence type="ECO:0000313" key="5">
    <source>
        <dbReference type="Proteomes" id="UP000002745"/>
    </source>
</evidence>
<dbReference type="eggNOG" id="COG0845">
    <property type="taxonomic scope" value="Bacteria"/>
</dbReference>
<dbReference type="PANTHER" id="PTHR30469">
    <property type="entry name" value="MULTIDRUG RESISTANCE PROTEIN MDTA"/>
    <property type="match status" value="1"/>
</dbReference>
<protein>
    <submittedName>
        <fullName evidence="4">Efflux transporter, RND family, MFP subunit</fullName>
    </submittedName>
</protein>
<dbReference type="EMBL" id="CP001678">
    <property type="protein sequence ID" value="ACT58332.1"/>
    <property type="molecule type" value="Genomic_DNA"/>
</dbReference>
<dbReference type="Gene3D" id="1.10.287.470">
    <property type="entry name" value="Helix hairpin bin"/>
    <property type="match status" value="1"/>
</dbReference>
<dbReference type="KEGG" id="hba:Hbal_0630"/>
<keyword evidence="2" id="KW-0175">Coiled coil</keyword>
<evidence type="ECO:0000313" key="4">
    <source>
        <dbReference type="EMBL" id="ACT58332.1"/>
    </source>
</evidence>
<dbReference type="Gene3D" id="2.40.50.100">
    <property type="match status" value="1"/>
</dbReference>
<dbReference type="HOGENOM" id="CLU_018816_1_0_5"/>
<evidence type="ECO:0000256" key="1">
    <source>
        <dbReference type="ARBA" id="ARBA00009477"/>
    </source>
</evidence>
<dbReference type="Proteomes" id="UP000002745">
    <property type="component" value="Chromosome"/>
</dbReference>